<feature type="domain" description="Beta-ketoacyl-[acyl-carrier-protein] synthase III C-terminal" evidence="3">
    <location>
        <begin position="246"/>
        <end position="334"/>
    </location>
</feature>
<proteinExistence type="predicted"/>
<gene>
    <name evidence="5" type="ORF">FHU38_000777</name>
</gene>
<organism evidence="5 6">
    <name type="scientific">Saccharomonospora amisosensis</name>
    <dbReference type="NCBI Taxonomy" id="1128677"/>
    <lineage>
        <taxon>Bacteria</taxon>
        <taxon>Bacillati</taxon>
        <taxon>Actinomycetota</taxon>
        <taxon>Actinomycetes</taxon>
        <taxon>Pseudonocardiales</taxon>
        <taxon>Pseudonocardiaceae</taxon>
        <taxon>Saccharomonospora</taxon>
    </lineage>
</organism>
<dbReference type="EMBL" id="JAAOYM010000001">
    <property type="protein sequence ID" value="NIJ10433.1"/>
    <property type="molecule type" value="Genomic_DNA"/>
</dbReference>
<evidence type="ECO:0000256" key="1">
    <source>
        <dbReference type="ARBA" id="ARBA00022679"/>
    </source>
</evidence>
<sequence>MKAVGIRGTSHYLPARWMTAAEIGAASGIPEAVVAEKFGIRGKHVAAPGEHVSDMAVTVGASALREAELDPSDIDAVVYFGSTWKDHPVWQAAPRIADRLGCTEAFALELDYVSCGTPVALRVARDLLVAEVELRRVLLVAACRESYLVDYEDPGSRFTYNFGDGAAAAVLERGLERNEVLGSHMLTDGSFSHHVKVPAGGSVEPASEDTVRARRHLLSVEDPANMKTRLDPVSVPNFLRAAEGACKRSGISLDEIDYLCGIHMKRSMHDEIVAALGISPDRASYLDDTGHMSGVDPMLALDRAVAAGEVREGDHVLALAAGTGYTWAATVVRWGERKA</sequence>
<dbReference type="InterPro" id="IPR013747">
    <property type="entry name" value="ACP_syn_III_C"/>
</dbReference>
<evidence type="ECO:0000259" key="4">
    <source>
        <dbReference type="Pfam" id="PF08545"/>
    </source>
</evidence>
<dbReference type="Proteomes" id="UP000545493">
    <property type="component" value="Unassembled WGS sequence"/>
</dbReference>
<dbReference type="NCBIfam" id="NF005308">
    <property type="entry name" value="PRK06840.1"/>
    <property type="match status" value="1"/>
</dbReference>
<dbReference type="Pfam" id="PF08541">
    <property type="entry name" value="ACP_syn_III_C"/>
    <property type="match status" value="1"/>
</dbReference>
<dbReference type="GO" id="GO:0044550">
    <property type="term" value="P:secondary metabolite biosynthetic process"/>
    <property type="evidence" value="ECO:0007669"/>
    <property type="project" value="TreeGrafter"/>
</dbReference>
<comment type="caution">
    <text evidence="5">The sequence shown here is derived from an EMBL/GenBank/DDBJ whole genome shotgun (WGS) entry which is preliminary data.</text>
</comment>
<feature type="domain" description="Beta-ketoacyl-[acyl-carrier-protein] synthase III N-terminal" evidence="4">
    <location>
        <begin position="115"/>
        <end position="189"/>
    </location>
</feature>
<dbReference type="EC" id="2.3.1.180" evidence="5"/>
<dbReference type="InterPro" id="IPR013751">
    <property type="entry name" value="ACP_syn_III_N"/>
</dbReference>
<keyword evidence="2 5" id="KW-0012">Acyltransferase</keyword>
<dbReference type="GO" id="GO:0033818">
    <property type="term" value="F:beta-ketoacyl-acyl-carrier-protein synthase III activity"/>
    <property type="evidence" value="ECO:0007669"/>
    <property type="project" value="UniProtKB-EC"/>
</dbReference>
<dbReference type="InterPro" id="IPR016039">
    <property type="entry name" value="Thiolase-like"/>
</dbReference>
<dbReference type="PANTHER" id="PTHR34069:SF3">
    <property type="entry name" value="ACYL-COA:ACYL-COA ALKYLTRANSFERASE"/>
    <property type="match status" value="1"/>
</dbReference>
<dbReference type="Gene3D" id="3.40.47.10">
    <property type="match status" value="1"/>
</dbReference>
<dbReference type="SUPFAM" id="SSF53901">
    <property type="entry name" value="Thiolase-like"/>
    <property type="match status" value="1"/>
</dbReference>
<evidence type="ECO:0000313" key="5">
    <source>
        <dbReference type="EMBL" id="NIJ10433.1"/>
    </source>
</evidence>
<dbReference type="PANTHER" id="PTHR34069">
    <property type="entry name" value="3-OXOACYL-[ACYL-CARRIER-PROTEIN] SYNTHASE 3"/>
    <property type="match status" value="1"/>
</dbReference>
<dbReference type="GO" id="GO:0004315">
    <property type="term" value="F:3-oxoacyl-[acyl-carrier-protein] synthase activity"/>
    <property type="evidence" value="ECO:0007669"/>
    <property type="project" value="InterPro"/>
</dbReference>
<accession>A0A7X5ZP49</accession>
<reference evidence="5 6" key="1">
    <citation type="submission" date="2020-03" db="EMBL/GenBank/DDBJ databases">
        <title>Sequencing the genomes of 1000 actinobacteria strains.</title>
        <authorList>
            <person name="Klenk H.-P."/>
        </authorList>
    </citation>
    <scope>NUCLEOTIDE SEQUENCE [LARGE SCALE GENOMIC DNA]</scope>
    <source>
        <strain evidence="5 6">DSM 45685</strain>
    </source>
</reference>
<dbReference type="Pfam" id="PF08545">
    <property type="entry name" value="ACP_syn_III"/>
    <property type="match status" value="1"/>
</dbReference>
<dbReference type="RefSeq" id="WP_167166549.1">
    <property type="nucleotide sequence ID" value="NZ_JAAOYM010000001.1"/>
</dbReference>
<protein>
    <submittedName>
        <fullName evidence="5">3-oxoacyl-[acyl-carrier-protein] synthase-3</fullName>
        <ecNumber evidence="5">2.3.1.180</ecNumber>
    </submittedName>
</protein>
<name>A0A7X5ZP49_9PSEU</name>
<dbReference type="AlphaFoldDB" id="A0A7X5ZP49"/>
<evidence type="ECO:0000256" key="2">
    <source>
        <dbReference type="ARBA" id="ARBA00023315"/>
    </source>
</evidence>
<keyword evidence="1 5" id="KW-0808">Transferase</keyword>
<evidence type="ECO:0000259" key="3">
    <source>
        <dbReference type="Pfam" id="PF08541"/>
    </source>
</evidence>
<keyword evidence="6" id="KW-1185">Reference proteome</keyword>
<evidence type="ECO:0000313" key="6">
    <source>
        <dbReference type="Proteomes" id="UP000545493"/>
    </source>
</evidence>
<dbReference type="GO" id="GO:0006633">
    <property type="term" value="P:fatty acid biosynthetic process"/>
    <property type="evidence" value="ECO:0007669"/>
    <property type="project" value="InterPro"/>
</dbReference>